<dbReference type="Gene3D" id="1.10.10.10">
    <property type="entry name" value="Winged helix-like DNA-binding domain superfamily/Winged helix DNA-binding domain"/>
    <property type="match status" value="1"/>
</dbReference>
<gene>
    <name evidence="2" type="ORF">S01H4_22151</name>
</gene>
<reference evidence="2" key="1">
    <citation type="journal article" date="2014" name="Front. Microbiol.">
        <title>High frequency of phylogenetically diverse reductive dehalogenase-homologous genes in deep subseafloor sedimentary metagenomes.</title>
        <authorList>
            <person name="Kawai M."/>
            <person name="Futagami T."/>
            <person name="Toyoda A."/>
            <person name="Takaki Y."/>
            <person name="Nishi S."/>
            <person name="Hori S."/>
            <person name="Arai W."/>
            <person name="Tsubouchi T."/>
            <person name="Morono Y."/>
            <person name="Uchiyama I."/>
            <person name="Ito T."/>
            <person name="Fujiyama A."/>
            <person name="Inagaki F."/>
            <person name="Takami H."/>
        </authorList>
    </citation>
    <scope>NUCLEOTIDE SEQUENCE</scope>
    <source>
        <strain evidence="2">Expedition CK06-06</strain>
    </source>
</reference>
<proteinExistence type="predicted"/>
<sequence length="42" mass="4925">MFSKRRSDIEIIGDILDLSKKGAKKTEILYQSNMNFSQLQNY</sequence>
<protein>
    <recommendedName>
        <fullName evidence="1">ArnR1-like winged helix-turn-helix domain-containing protein</fullName>
    </recommendedName>
</protein>
<evidence type="ECO:0000313" key="2">
    <source>
        <dbReference type="EMBL" id="GAG85247.1"/>
    </source>
</evidence>
<evidence type="ECO:0000259" key="1">
    <source>
        <dbReference type="Pfam" id="PF14947"/>
    </source>
</evidence>
<name>X1BVS9_9ZZZZ</name>
<dbReference type="Pfam" id="PF14947">
    <property type="entry name" value="HTH_45"/>
    <property type="match status" value="1"/>
</dbReference>
<dbReference type="EMBL" id="BART01010109">
    <property type="protein sequence ID" value="GAG85247.1"/>
    <property type="molecule type" value="Genomic_DNA"/>
</dbReference>
<feature type="non-terminal residue" evidence="2">
    <location>
        <position position="42"/>
    </location>
</feature>
<dbReference type="InterPro" id="IPR036388">
    <property type="entry name" value="WH-like_DNA-bd_sf"/>
</dbReference>
<organism evidence="2">
    <name type="scientific">marine sediment metagenome</name>
    <dbReference type="NCBI Taxonomy" id="412755"/>
    <lineage>
        <taxon>unclassified sequences</taxon>
        <taxon>metagenomes</taxon>
        <taxon>ecological metagenomes</taxon>
    </lineage>
</organism>
<comment type="caution">
    <text evidence="2">The sequence shown here is derived from an EMBL/GenBank/DDBJ whole genome shotgun (WGS) entry which is preliminary data.</text>
</comment>
<dbReference type="AlphaFoldDB" id="X1BVS9"/>
<feature type="domain" description="ArnR1-like winged helix-turn-helix" evidence="1">
    <location>
        <begin position="5"/>
        <end position="42"/>
    </location>
</feature>
<dbReference type="InterPro" id="IPR038723">
    <property type="entry name" value="ArnR1-like_HTH"/>
</dbReference>
<accession>X1BVS9</accession>